<dbReference type="Proteomes" id="UP001153365">
    <property type="component" value="Unassembled WGS sequence"/>
</dbReference>
<comment type="caution">
    <text evidence="2">The sequence shown here is derived from an EMBL/GenBank/DDBJ whole genome shotgun (WGS) entry which is preliminary data.</text>
</comment>
<proteinExistence type="predicted"/>
<feature type="compositionally biased region" description="Polar residues" evidence="1">
    <location>
        <begin position="302"/>
        <end position="315"/>
    </location>
</feature>
<protein>
    <recommendedName>
        <fullName evidence="4">FAR1 domain-containing protein</fullName>
    </recommendedName>
</protein>
<feature type="compositionally biased region" description="Basic residues" evidence="1">
    <location>
        <begin position="316"/>
        <end position="326"/>
    </location>
</feature>
<sequence length="374" mass="42540">MSMQENEYQVPTTTFPSGSYSIKGKERQSQDFGQSPHSGIQSLKGKERQYQDFDESVDGDKSREKQTPLQDYEEIETDEDKILNPEGPLKQHLLRDFDTVGELKQWAQDWAWSEGFTMSMKNLKTNRNVYLKCSQGGYKKTGCKYEVSGRFSARTNLWSLCARWLQNTHNHEPAPAISGLLTHRIFDKALETLLIIIHLSQPAKPAEQSKISPSNKNHGAALTGTSFKTSFRTIPKDGARTILDAFTPYQRRTAGMVWSPINLIINDLLAHEDSPTKDEKSSIPKSHLFHQTARAMSFPNPEHQQSSQLPQTPNRRSFKHSSKPLRKIPPGSEFFRYTHGSSLFNGNSDTERNNSSEAKEHSYLVKRWRGLPAI</sequence>
<evidence type="ECO:0000313" key="2">
    <source>
        <dbReference type="EMBL" id="CAH7681801.1"/>
    </source>
</evidence>
<dbReference type="AlphaFoldDB" id="A0AAV0B545"/>
<evidence type="ECO:0000256" key="1">
    <source>
        <dbReference type="SAM" id="MobiDB-lite"/>
    </source>
</evidence>
<evidence type="ECO:0008006" key="4">
    <source>
        <dbReference type="Google" id="ProtNLM"/>
    </source>
</evidence>
<dbReference type="EMBL" id="CALTRL010003714">
    <property type="protein sequence ID" value="CAH7681801.1"/>
    <property type="molecule type" value="Genomic_DNA"/>
</dbReference>
<gene>
    <name evidence="2" type="ORF">PPACK8108_LOCUS14451</name>
</gene>
<feature type="region of interest" description="Disordered" evidence="1">
    <location>
        <begin position="299"/>
        <end position="332"/>
    </location>
</feature>
<keyword evidence="3" id="KW-1185">Reference proteome</keyword>
<organism evidence="2 3">
    <name type="scientific">Phakopsora pachyrhizi</name>
    <name type="common">Asian soybean rust disease fungus</name>
    <dbReference type="NCBI Taxonomy" id="170000"/>
    <lineage>
        <taxon>Eukaryota</taxon>
        <taxon>Fungi</taxon>
        <taxon>Dikarya</taxon>
        <taxon>Basidiomycota</taxon>
        <taxon>Pucciniomycotina</taxon>
        <taxon>Pucciniomycetes</taxon>
        <taxon>Pucciniales</taxon>
        <taxon>Phakopsoraceae</taxon>
        <taxon>Phakopsora</taxon>
    </lineage>
</organism>
<feature type="region of interest" description="Disordered" evidence="1">
    <location>
        <begin position="1"/>
        <end position="75"/>
    </location>
</feature>
<name>A0AAV0B545_PHAPC</name>
<feature type="compositionally biased region" description="Polar residues" evidence="1">
    <location>
        <begin position="1"/>
        <end position="20"/>
    </location>
</feature>
<feature type="compositionally biased region" description="Polar residues" evidence="1">
    <location>
        <begin position="30"/>
        <end position="41"/>
    </location>
</feature>
<reference evidence="2" key="1">
    <citation type="submission" date="2022-06" db="EMBL/GenBank/DDBJ databases">
        <authorList>
            <consortium name="SYNGENTA / RWTH Aachen University"/>
        </authorList>
    </citation>
    <scope>NUCLEOTIDE SEQUENCE</scope>
</reference>
<evidence type="ECO:0000313" key="3">
    <source>
        <dbReference type="Proteomes" id="UP001153365"/>
    </source>
</evidence>
<accession>A0AAV0B545</accession>